<name>A0ABU9C0A1_9BURK</name>
<dbReference type="InterPro" id="IPR032710">
    <property type="entry name" value="NTF2-like_dom_sf"/>
</dbReference>
<dbReference type="InterPro" id="IPR007430">
    <property type="entry name" value="VirB8"/>
</dbReference>
<feature type="domain" description="Bacterial virulence protein VirB8" evidence="6">
    <location>
        <begin position="45"/>
        <end position="258"/>
    </location>
</feature>
<evidence type="ECO:0000256" key="2">
    <source>
        <dbReference type="ARBA" id="ARBA00022692"/>
    </source>
</evidence>
<gene>
    <name evidence="7" type="ORF">AACH06_25850</name>
</gene>
<proteinExistence type="predicted"/>
<keyword evidence="4 5" id="KW-0472">Membrane</keyword>
<comment type="subcellular location">
    <subcellularLocation>
        <location evidence="1">Membrane</location>
        <topology evidence="1">Single-pass membrane protein</topology>
    </subcellularLocation>
</comment>
<dbReference type="Pfam" id="PF04335">
    <property type="entry name" value="VirB8"/>
    <property type="match status" value="1"/>
</dbReference>
<evidence type="ECO:0000256" key="4">
    <source>
        <dbReference type="ARBA" id="ARBA00023136"/>
    </source>
</evidence>
<evidence type="ECO:0000259" key="6">
    <source>
        <dbReference type="Pfam" id="PF04335"/>
    </source>
</evidence>
<feature type="transmembrane region" description="Helical" evidence="5">
    <location>
        <begin position="63"/>
        <end position="85"/>
    </location>
</feature>
<dbReference type="CDD" id="cd16424">
    <property type="entry name" value="VirB8"/>
    <property type="match status" value="1"/>
</dbReference>
<dbReference type="EMBL" id="JBBUTG010000026">
    <property type="protein sequence ID" value="MEK8034265.1"/>
    <property type="molecule type" value="Genomic_DNA"/>
</dbReference>
<evidence type="ECO:0000256" key="5">
    <source>
        <dbReference type="SAM" id="Phobius"/>
    </source>
</evidence>
<keyword evidence="2 5" id="KW-0812">Transmembrane</keyword>
<organism evidence="7 8">
    <name type="scientific">Ideonella lacteola</name>
    <dbReference type="NCBI Taxonomy" id="2984193"/>
    <lineage>
        <taxon>Bacteria</taxon>
        <taxon>Pseudomonadati</taxon>
        <taxon>Pseudomonadota</taxon>
        <taxon>Betaproteobacteria</taxon>
        <taxon>Burkholderiales</taxon>
        <taxon>Sphaerotilaceae</taxon>
        <taxon>Ideonella</taxon>
    </lineage>
</organism>
<keyword evidence="8" id="KW-1185">Reference proteome</keyword>
<sequence>MNTTTPVAAGEALAHPEIPKTRPKDAFLAAFFPRFEPIDKDLDEAKRYAAETISQIEASRKTAWRIAGVLAALCLLSFGSSFYLARRPVLPPVVITVDKLTGDTQVQGAFDANSVPQISTLDKHWAQVFIRSCESYSFNMLKRDYEQCARMSSEKVFAPIGTMYQGDQARQKRVGESEEDTVDVISVRPSPGTEAGRRGEITITFDKRTKFADGRPSLLTRYISTCEFEYHPEAMKKPIDQVENPLGFMCVGYRRDAELVTPAAAVKTGGAS</sequence>
<comment type="caution">
    <text evidence="7">The sequence shown here is derived from an EMBL/GenBank/DDBJ whole genome shotgun (WGS) entry which is preliminary data.</text>
</comment>
<evidence type="ECO:0000313" key="7">
    <source>
        <dbReference type="EMBL" id="MEK8034265.1"/>
    </source>
</evidence>
<evidence type="ECO:0000256" key="1">
    <source>
        <dbReference type="ARBA" id="ARBA00004167"/>
    </source>
</evidence>
<keyword evidence="3 5" id="KW-1133">Transmembrane helix</keyword>
<evidence type="ECO:0000256" key="3">
    <source>
        <dbReference type="ARBA" id="ARBA00022989"/>
    </source>
</evidence>
<dbReference type="SUPFAM" id="SSF54427">
    <property type="entry name" value="NTF2-like"/>
    <property type="match status" value="1"/>
</dbReference>
<dbReference type="RefSeq" id="WP_341428692.1">
    <property type="nucleotide sequence ID" value="NZ_JBBUTG010000026.1"/>
</dbReference>
<dbReference type="Gene3D" id="3.10.450.230">
    <property type="entry name" value="VirB8 protein"/>
    <property type="match status" value="1"/>
</dbReference>
<protein>
    <submittedName>
        <fullName evidence="7">Type IV secretion system protein</fullName>
    </submittedName>
</protein>
<evidence type="ECO:0000313" key="8">
    <source>
        <dbReference type="Proteomes" id="UP001371218"/>
    </source>
</evidence>
<dbReference type="Proteomes" id="UP001371218">
    <property type="component" value="Unassembled WGS sequence"/>
</dbReference>
<accession>A0ABU9C0A1</accession>
<reference evidence="7 8" key="1">
    <citation type="submission" date="2024-04" db="EMBL/GenBank/DDBJ databases">
        <title>Novel species of the genus Ideonella isolated from streams.</title>
        <authorList>
            <person name="Lu H."/>
        </authorList>
    </citation>
    <scope>NUCLEOTIDE SEQUENCE [LARGE SCALE GENOMIC DNA]</scope>
    <source>
        <strain evidence="7 8">DXS29W</strain>
    </source>
</reference>